<dbReference type="EMBL" id="SGXC01000001">
    <property type="protein sequence ID" value="RZS84461.1"/>
    <property type="molecule type" value="Genomic_DNA"/>
</dbReference>
<sequence length="298" mass="32794">MKLEFLQTLCAVLRRGTFAAAAEEVNLTPGAVSQHIKYLEQHFGQPLFDRAARQARPTPFAHELAALVQGTLESLEALRARRQTRVSGKVALGTIDSIQATLLPMAMKVLQSDYPELDVHLARGRSERLLGELRDGAIDAAVLVRPQSGGSSRLHWQTLMHETMVLVAPPDARGDTVEQLLRGYDWIRFDKTSTGGRIAAQYVHRLHPRMKSRIDLLSSHAIIAMVSAGLGVSIIPQPYDPLRKAYRFRELSLGRGGPRRQIAFVCRRADVDKPALGVLRAAFERVAAQARDAGADAA</sequence>
<dbReference type="GO" id="GO:0003700">
    <property type="term" value="F:DNA-binding transcription factor activity"/>
    <property type="evidence" value="ECO:0007669"/>
    <property type="project" value="InterPro"/>
</dbReference>
<evidence type="ECO:0000313" key="7">
    <source>
        <dbReference type="Proteomes" id="UP000292445"/>
    </source>
</evidence>
<dbReference type="PANTHER" id="PTHR30126:SF94">
    <property type="entry name" value="LYSR FAMILY TRANSCRIPTIONAL REGULATOR"/>
    <property type="match status" value="1"/>
</dbReference>
<evidence type="ECO:0000313" key="6">
    <source>
        <dbReference type="EMBL" id="RZS84461.1"/>
    </source>
</evidence>
<dbReference type="PANTHER" id="PTHR30126">
    <property type="entry name" value="HTH-TYPE TRANSCRIPTIONAL REGULATOR"/>
    <property type="match status" value="1"/>
</dbReference>
<dbReference type="GO" id="GO:0000976">
    <property type="term" value="F:transcription cis-regulatory region binding"/>
    <property type="evidence" value="ECO:0007669"/>
    <property type="project" value="TreeGrafter"/>
</dbReference>
<comment type="caution">
    <text evidence="6">The sequence shown here is derived from an EMBL/GenBank/DDBJ whole genome shotgun (WGS) entry which is preliminary data.</text>
</comment>
<dbReference type="Proteomes" id="UP000292445">
    <property type="component" value="Unassembled WGS sequence"/>
</dbReference>
<organism evidence="6 7">
    <name type="scientific">Pigmentiphaga kullae</name>
    <dbReference type="NCBI Taxonomy" id="151784"/>
    <lineage>
        <taxon>Bacteria</taxon>
        <taxon>Pseudomonadati</taxon>
        <taxon>Pseudomonadota</taxon>
        <taxon>Betaproteobacteria</taxon>
        <taxon>Burkholderiales</taxon>
        <taxon>Alcaligenaceae</taxon>
        <taxon>Pigmentiphaga</taxon>
    </lineage>
</organism>
<dbReference type="Gene3D" id="3.40.190.10">
    <property type="entry name" value="Periplasmic binding protein-like II"/>
    <property type="match status" value="2"/>
</dbReference>
<accession>A0A4Q7NHJ8</accession>
<evidence type="ECO:0000256" key="2">
    <source>
        <dbReference type="ARBA" id="ARBA00023015"/>
    </source>
</evidence>
<dbReference type="InterPro" id="IPR036388">
    <property type="entry name" value="WH-like_DNA-bd_sf"/>
</dbReference>
<dbReference type="PRINTS" id="PR00039">
    <property type="entry name" value="HTHLYSR"/>
</dbReference>
<proteinExistence type="inferred from homology"/>
<keyword evidence="2" id="KW-0805">Transcription regulation</keyword>
<gene>
    <name evidence="6" type="ORF">EV675_0478</name>
</gene>
<name>A0A4Q7NHJ8_9BURK</name>
<dbReference type="InterPro" id="IPR005119">
    <property type="entry name" value="LysR_subst-bd"/>
</dbReference>
<evidence type="ECO:0000256" key="1">
    <source>
        <dbReference type="ARBA" id="ARBA00009437"/>
    </source>
</evidence>
<evidence type="ECO:0000256" key="4">
    <source>
        <dbReference type="ARBA" id="ARBA00023163"/>
    </source>
</evidence>
<keyword evidence="7" id="KW-1185">Reference proteome</keyword>
<dbReference type="InterPro" id="IPR036390">
    <property type="entry name" value="WH_DNA-bd_sf"/>
</dbReference>
<protein>
    <submittedName>
        <fullName evidence="6">DNA-binding transcriptional LysR family regulator</fullName>
    </submittedName>
</protein>
<dbReference type="Gene3D" id="1.10.10.10">
    <property type="entry name" value="Winged helix-like DNA-binding domain superfamily/Winged helix DNA-binding domain"/>
    <property type="match status" value="1"/>
</dbReference>
<dbReference type="InterPro" id="IPR000847">
    <property type="entry name" value="LysR_HTH_N"/>
</dbReference>
<dbReference type="PROSITE" id="PS50931">
    <property type="entry name" value="HTH_LYSR"/>
    <property type="match status" value="1"/>
</dbReference>
<dbReference type="AlphaFoldDB" id="A0A4Q7NHJ8"/>
<evidence type="ECO:0000259" key="5">
    <source>
        <dbReference type="PROSITE" id="PS50931"/>
    </source>
</evidence>
<dbReference type="Pfam" id="PF03466">
    <property type="entry name" value="LysR_substrate"/>
    <property type="match status" value="1"/>
</dbReference>
<evidence type="ECO:0000256" key="3">
    <source>
        <dbReference type="ARBA" id="ARBA00023125"/>
    </source>
</evidence>
<dbReference type="Pfam" id="PF00126">
    <property type="entry name" value="HTH_1"/>
    <property type="match status" value="1"/>
</dbReference>
<keyword evidence="3 6" id="KW-0238">DNA-binding</keyword>
<keyword evidence="4" id="KW-0804">Transcription</keyword>
<dbReference type="SUPFAM" id="SSF46785">
    <property type="entry name" value="Winged helix' DNA-binding domain"/>
    <property type="match status" value="1"/>
</dbReference>
<dbReference type="SUPFAM" id="SSF53850">
    <property type="entry name" value="Periplasmic binding protein-like II"/>
    <property type="match status" value="1"/>
</dbReference>
<dbReference type="OrthoDB" id="8707631at2"/>
<feature type="domain" description="HTH lysR-type" evidence="5">
    <location>
        <begin position="1"/>
        <end position="58"/>
    </location>
</feature>
<dbReference type="RefSeq" id="WP_130355822.1">
    <property type="nucleotide sequence ID" value="NZ_SGXC01000001.1"/>
</dbReference>
<reference evidence="6 7" key="1">
    <citation type="submission" date="2019-02" db="EMBL/GenBank/DDBJ databases">
        <title>Genomic Encyclopedia of Type Strains, Phase IV (KMG-IV): sequencing the most valuable type-strain genomes for metagenomic binning, comparative biology and taxonomic classification.</title>
        <authorList>
            <person name="Goeker M."/>
        </authorList>
    </citation>
    <scope>NUCLEOTIDE SEQUENCE [LARGE SCALE GENOMIC DNA]</scope>
    <source>
        <strain evidence="6 7">K24</strain>
    </source>
</reference>
<comment type="similarity">
    <text evidence="1">Belongs to the LysR transcriptional regulatory family.</text>
</comment>